<dbReference type="EMBL" id="CYUE01000013">
    <property type="protein sequence ID" value="CUK25658.1"/>
    <property type="molecule type" value="Genomic_DNA"/>
</dbReference>
<feature type="domain" description="Fumarylacetoacetase-like C-terminal" evidence="3">
    <location>
        <begin position="164"/>
        <end position="346"/>
    </location>
</feature>
<comment type="similarity">
    <text evidence="1">Belongs to the FAH family.</text>
</comment>
<proteinExistence type="inferred from homology"/>
<evidence type="ECO:0000259" key="3">
    <source>
        <dbReference type="Pfam" id="PF01557"/>
    </source>
</evidence>
<dbReference type="STRING" id="1715691.TA5113_01721"/>
<evidence type="ECO:0000256" key="2">
    <source>
        <dbReference type="ARBA" id="ARBA00022723"/>
    </source>
</evidence>
<dbReference type="GO" id="GO:0016787">
    <property type="term" value="F:hydrolase activity"/>
    <property type="evidence" value="ECO:0007669"/>
    <property type="project" value="UniProtKB-KW"/>
</dbReference>
<evidence type="ECO:0000313" key="4">
    <source>
        <dbReference type="EMBL" id="CUK25658.1"/>
    </source>
</evidence>
<sequence>MTTETYVLRLWCNQTDGPIVATVRDGTVYDITSKTAPLVSDIFEMDDPLTFVKSQSGRAVAQLDEVLSGTAKTVKLLAPCDTQAIKAAGVTFVASMVERVIEERAAGDAQLADQIRQQVTEAIGANLKDIQPGSVLAEKAKQALMAQDLWSQYLEVGIGPDAEIFSKSQSLSAVAHGDHVGLHPMSNWNNPEPELVLAVSSKGKIIGATLGNDVNLRDVEGRSALLLSKAKDNNASCAIGPMIRLFDDEFTLDQLMQQTLTLRISGEDGFELSETCEMSQISRDPRNLVIQTVGGHHQYPDGFMLFLGTPFAPTKDRGAPGMGFTHHMNDVVSISTPLLGELRNPVARSNDCPPWTFGPRALMRNLAARGLI</sequence>
<keyword evidence="4" id="KW-0378">Hydrolase</keyword>
<gene>
    <name evidence="4" type="ORF">TA5114_01460</name>
</gene>
<dbReference type="GO" id="GO:0046872">
    <property type="term" value="F:metal ion binding"/>
    <property type="evidence" value="ECO:0007669"/>
    <property type="project" value="UniProtKB-KW"/>
</dbReference>
<dbReference type="AlphaFoldDB" id="A0A0P1IQ49"/>
<evidence type="ECO:0000256" key="1">
    <source>
        <dbReference type="ARBA" id="ARBA00010211"/>
    </source>
</evidence>
<dbReference type="Pfam" id="PF01557">
    <property type="entry name" value="FAA_hydrolase"/>
    <property type="match status" value="1"/>
</dbReference>
<dbReference type="PANTHER" id="PTHR42796">
    <property type="entry name" value="FUMARYLACETOACETATE HYDROLASE DOMAIN-CONTAINING PROTEIN 2A-RELATED"/>
    <property type="match status" value="1"/>
</dbReference>
<dbReference type="InterPro" id="IPR011234">
    <property type="entry name" value="Fumarylacetoacetase-like_C"/>
</dbReference>
<dbReference type="Proteomes" id="UP000051184">
    <property type="component" value="Unassembled WGS sequence"/>
</dbReference>
<dbReference type="OrthoDB" id="9779415at2"/>
<organism evidence="4 5">
    <name type="scientific">Cognatishimia activa</name>
    <dbReference type="NCBI Taxonomy" id="1715691"/>
    <lineage>
        <taxon>Bacteria</taxon>
        <taxon>Pseudomonadati</taxon>
        <taxon>Pseudomonadota</taxon>
        <taxon>Alphaproteobacteria</taxon>
        <taxon>Rhodobacterales</taxon>
        <taxon>Paracoccaceae</taxon>
        <taxon>Cognatishimia</taxon>
    </lineage>
</organism>
<dbReference type="GO" id="GO:0044281">
    <property type="term" value="P:small molecule metabolic process"/>
    <property type="evidence" value="ECO:0007669"/>
    <property type="project" value="UniProtKB-ARBA"/>
</dbReference>
<evidence type="ECO:0000313" key="5">
    <source>
        <dbReference type="Proteomes" id="UP000051184"/>
    </source>
</evidence>
<keyword evidence="5" id="KW-1185">Reference proteome</keyword>
<accession>A0A0P1IQ49</accession>
<dbReference type="SUPFAM" id="SSF56529">
    <property type="entry name" value="FAH"/>
    <property type="match status" value="1"/>
</dbReference>
<name>A0A0P1IQ49_9RHOB</name>
<dbReference type="PANTHER" id="PTHR42796:SF7">
    <property type="entry name" value="2-DEHYDRO-3-DEOXY-D-ARABINONATE DEHYDRATASE"/>
    <property type="match status" value="1"/>
</dbReference>
<keyword evidence="2" id="KW-0479">Metal-binding</keyword>
<protein>
    <submittedName>
        <fullName evidence="4">Fumarylacetoacetate (FAA) hydrolase family protein</fullName>
    </submittedName>
</protein>
<dbReference type="Gene3D" id="3.90.850.10">
    <property type="entry name" value="Fumarylacetoacetase-like, C-terminal domain"/>
    <property type="match status" value="1"/>
</dbReference>
<dbReference type="InterPro" id="IPR036663">
    <property type="entry name" value="Fumarylacetoacetase_C_sf"/>
</dbReference>
<dbReference type="InterPro" id="IPR051121">
    <property type="entry name" value="FAH"/>
</dbReference>
<reference evidence="5" key="1">
    <citation type="submission" date="2015-09" db="EMBL/GenBank/DDBJ databases">
        <authorList>
            <person name="Rodrigo-Torres Lidia"/>
            <person name="Arahal R.David."/>
        </authorList>
    </citation>
    <scope>NUCLEOTIDE SEQUENCE [LARGE SCALE GENOMIC DNA]</scope>
    <source>
        <strain evidence="5">CECT 5114</strain>
    </source>
</reference>
<dbReference type="RefSeq" id="WP_058314625.1">
    <property type="nucleotide sequence ID" value="NZ_CYTO01000010.1"/>
</dbReference>